<accession>D2VLV6</accession>
<evidence type="ECO:0000313" key="2">
    <source>
        <dbReference type="EMBL" id="EFC42208.1"/>
    </source>
</evidence>
<dbReference type="Proteomes" id="UP000006671">
    <property type="component" value="Unassembled WGS sequence"/>
</dbReference>
<feature type="compositionally biased region" description="Low complexity" evidence="1">
    <location>
        <begin position="1"/>
        <end position="25"/>
    </location>
</feature>
<feature type="region of interest" description="Disordered" evidence="1">
    <location>
        <begin position="1"/>
        <end position="26"/>
    </location>
</feature>
<reference evidence="2 3" key="1">
    <citation type="journal article" date="2010" name="Cell">
        <title>The genome of Naegleria gruberi illuminates early eukaryotic versatility.</title>
        <authorList>
            <person name="Fritz-Laylin L.K."/>
            <person name="Prochnik S.E."/>
            <person name="Ginger M.L."/>
            <person name="Dacks J.B."/>
            <person name="Carpenter M.L."/>
            <person name="Field M.C."/>
            <person name="Kuo A."/>
            <person name="Paredez A."/>
            <person name="Chapman J."/>
            <person name="Pham J."/>
            <person name="Shu S."/>
            <person name="Neupane R."/>
            <person name="Cipriano M."/>
            <person name="Mancuso J."/>
            <person name="Tu H."/>
            <person name="Salamov A."/>
            <person name="Lindquist E."/>
            <person name="Shapiro H."/>
            <person name="Lucas S."/>
            <person name="Grigoriev I.V."/>
            <person name="Cande W.Z."/>
            <person name="Fulton C."/>
            <person name="Rokhsar D.S."/>
            <person name="Dawson S.C."/>
        </authorList>
    </citation>
    <scope>NUCLEOTIDE SEQUENCE [LARGE SCALE GENOMIC DNA]</scope>
    <source>
        <strain evidence="2 3">NEG-M</strain>
    </source>
</reference>
<name>D2VLV6_NAEGR</name>
<dbReference type="VEuPathDB" id="AmoebaDB:NAEGRDRAFT_50633"/>
<proteinExistence type="predicted"/>
<dbReference type="OrthoDB" id="10255738at2759"/>
<dbReference type="RefSeq" id="XP_002674952.1">
    <property type="nucleotide sequence ID" value="XM_002674906.1"/>
</dbReference>
<sequence>MGAGKSKASKVTTNSKSSTPNSSNKQQAEVLRIVETPIYQYTHGDFIILMKYLEVPQDLFERFETILNSTNLIFGGLKFKSLHQSIHRNDQTEVSCERKRIIKQCRKLLKEYEEVQVSDDELNIFFDRVIIAKINRDYERSKNLKETPYSKLETSLNPSHSIIAKQVDWESLSQDHLQLFSDEMLTKKEKKAVEFCAKKLEEAKIVAEVQNWVCEDRFLYENFYLPIRHTPERRSLETPAGMSVKLVISEIGNQINKKIGIAGTLIPATFGIFHVGLIIGQWQLDWYNDSLVSVRNKFITTNAIAVIDLGMLNDSRDIMEAFKSIASICCLFNGTKNYNPLLCNCQHFVSRILKSISMRMEKNAAIQGYLKDIKKGKGRVYHYTKELKDIVSHSPVSKYSAMELIEFDKRSEVNDFCHWLNGLGYFELDAGKQDYRLLKAFDRSFHIAGVELSGTGFVPFFAENEKLAEITLEKPRYNVGDMDITQMIPKRISDIN</sequence>
<dbReference type="InParanoid" id="D2VLV6"/>
<organism evidence="3">
    <name type="scientific">Naegleria gruberi</name>
    <name type="common">Amoeba</name>
    <dbReference type="NCBI Taxonomy" id="5762"/>
    <lineage>
        <taxon>Eukaryota</taxon>
        <taxon>Discoba</taxon>
        <taxon>Heterolobosea</taxon>
        <taxon>Tetramitia</taxon>
        <taxon>Eutetramitia</taxon>
        <taxon>Vahlkampfiidae</taxon>
        <taxon>Naegleria</taxon>
    </lineage>
</organism>
<gene>
    <name evidence="2" type="ORF">NAEGRDRAFT_50633</name>
</gene>
<dbReference type="GeneID" id="8855580"/>
<evidence type="ECO:0000256" key="1">
    <source>
        <dbReference type="SAM" id="MobiDB-lite"/>
    </source>
</evidence>
<keyword evidence="3" id="KW-1185">Reference proteome</keyword>
<protein>
    <submittedName>
        <fullName evidence="2">Predicted protein</fullName>
    </submittedName>
</protein>
<dbReference type="KEGG" id="ngr:NAEGRDRAFT_50633"/>
<evidence type="ECO:0000313" key="3">
    <source>
        <dbReference type="Proteomes" id="UP000006671"/>
    </source>
</evidence>
<dbReference type="AlphaFoldDB" id="D2VLV6"/>
<dbReference type="EMBL" id="GG738881">
    <property type="protein sequence ID" value="EFC42208.1"/>
    <property type="molecule type" value="Genomic_DNA"/>
</dbReference>